<dbReference type="PROSITE" id="PS50006">
    <property type="entry name" value="FHA_DOMAIN"/>
    <property type="match status" value="1"/>
</dbReference>
<dbReference type="SUPFAM" id="SSF49879">
    <property type="entry name" value="SMAD/FHA domain"/>
    <property type="match status" value="1"/>
</dbReference>
<feature type="compositionally biased region" description="Basic residues" evidence="7">
    <location>
        <begin position="879"/>
        <end position="891"/>
    </location>
</feature>
<evidence type="ECO:0000256" key="7">
    <source>
        <dbReference type="SAM" id="MobiDB-lite"/>
    </source>
</evidence>
<keyword evidence="9" id="KW-1185">Reference proteome</keyword>
<keyword evidence="6" id="KW-0131">Cell cycle</keyword>
<feature type="compositionally biased region" description="Low complexity" evidence="7">
    <location>
        <begin position="757"/>
        <end position="775"/>
    </location>
</feature>
<feature type="region of interest" description="Disordered" evidence="7">
    <location>
        <begin position="1713"/>
        <end position="1766"/>
    </location>
</feature>
<feature type="compositionally biased region" description="Basic residues" evidence="7">
    <location>
        <begin position="812"/>
        <end position="829"/>
    </location>
</feature>
<gene>
    <name evidence="10" type="primary">mki67.L</name>
</gene>
<feature type="compositionally biased region" description="Polar residues" evidence="7">
    <location>
        <begin position="1944"/>
        <end position="1955"/>
    </location>
</feature>
<dbReference type="Pfam" id="PF15276">
    <property type="entry name" value="PP1_bind"/>
    <property type="match status" value="1"/>
</dbReference>
<name>A0A8J1L4U5_XENLA</name>
<feature type="compositionally biased region" description="Polar residues" evidence="7">
    <location>
        <begin position="1899"/>
        <end position="1912"/>
    </location>
</feature>
<feature type="domain" description="FHA" evidence="8">
    <location>
        <begin position="27"/>
        <end position="77"/>
    </location>
</feature>
<feature type="compositionally biased region" description="Polar residues" evidence="7">
    <location>
        <begin position="140"/>
        <end position="149"/>
    </location>
</feature>
<dbReference type="GeneID" id="100126001"/>
<feature type="compositionally biased region" description="Polar residues" evidence="7">
    <location>
        <begin position="101"/>
        <end position="116"/>
    </location>
</feature>
<feature type="compositionally biased region" description="Low complexity" evidence="7">
    <location>
        <begin position="1997"/>
        <end position="2013"/>
    </location>
</feature>
<keyword evidence="5" id="KW-0539">Nucleus</keyword>
<keyword evidence="3" id="KW-0597">Phosphoprotein</keyword>
<evidence type="ECO:0000256" key="4">
    <source>
        <dbReference type="ARBA" id="ARBA00022843"/>
    </source>
</evidence>
<dbReference type="RefSeq" id="XP_041424572.1">
    <property type="nucleotide sequence ID" value="XM_041568638.1"/>
</dbReference>
<dbReference type="Gene3D" id="2.60.200.20">
    <property type="match status" value="1"/>
</dbReference>
<dbReference type="CTD" id="100126001"/>
<accession>A0A8J1L4U5</accession>
<feature type="compositionally biased region" description="Basic and acidic residues" evidence="7">
    <location>
        <begin position="1666"/>
        <end position="1683"/>
    </location>
</feature>
<protein>
    <submittedName>
        <fullName evidence="10">Proliferation marker protein Ki-67 isoform X20</fullName>
    </submittedName>
</protein>
<proteinExistence type="predicted"/>
<feature type="compositionally biased region" description="Polar residues" evidence="7">
    <location>
        <begin position="1232"/>
        <end position="1242"/>
    </location>
</feature>
<feature type="region of interest" description="Disordered" evidence="7">
    <location>
        <begin position="865"/>
        <end position="902"/>
    </location>
</feature>
<feature type="compositionally biased region" description="Basic and acidic residues" evidence="7">
    <location>
        <begin position="264"/>
        <end position="292"/>
    </location>
</feature>
<feature type="compositionally biased region" description="Basic residues" evidence="7">
    <location>
        <begin position="1828"/>
        <end position="1838"/>
    </location>
</feature>
<feature type="compositionally biased region" description="Polar residues" evidence="7">
    <location>
        <begin position="1358"/>
        <end position="1368"/>
    </location>
</feature>
<evidence type="ECO:0000256" key="1">
    <source>
        <dbReference type="ARBA" id="ARBA00004123"/>
    </source>
</evidence>
<dbReference type="PANTHER" id="PTHR21603">
    <property type="entry name" value="ANTIGEN KI-67-LIKE PROTEIN"/>
    <property type="match status" value="1"/>
</dbReference>
<feature type="region of interest" description="Disordered" evidence="7">
    <location>
        <begin position="1607"/>
        <end position="1684"/>
    </location>
</feature>
<feature type="compositionally biased region" description="Low complexity" evidence="7">
    <location>
        <begin position="467"/>
        <end position="658"/>
    </location>
</feature>
<dbReference type="CDD" id="cd22673">
    <property type="entry name" value="FHA_Ki67"/>
    <property type="match status" value="1"/>
</dbReference>
<feature type="region of interest" description="Disordered" evidence="7">
    <location>
        <begin position="186"/>
        <end position="380"/>
    </location>
</feature>
<dbReference type="Proteomes" id="UP000186698">
    <property type="component" value="Chromosome 7L"/>
</dbReference>
<evidence type="ECO:0000259" key="8">
    <source>
        <dbReference type="PROSITE" id="PS50006"/>
    </source>
</evidence>
<dbReference type="InterPro" id="IPR029334">
    <property type="entry name" value="PP1-bd"/>
</dbReference>
<feature type="region of interest" description="Disordered" evidence="7">
    <location>
        <begin position="1488"/>
        <end position="1589"/>
    </location>
</feature>
<dbReference type="InterPro" id="IPR012568">
    <property type="entry name" value="KI67R"/>
</dbReference>
<feature type="compositionally biased region" description="Polar residues" evidence="7">
    <location>
        <begin position="235"/>
        <end position="262"/>
    </location>
</feature>
<evidence type="ECO:0000256" key="2">
    <source>
        <dbReference type="ARBA" id="ARBA00022499"/>
    </source>
</evidence>
<feature type="region of interest" description="Disordered" evidence="7">
    <location>
        <begin position="403"/>
        <end position="830"/>
    </location>
</feature>
<feature type="region of interest" description="Disordered" evidence="7">
    <location>
        <begin position="1800"/>
        <end position="2033"/>
    </location>
</feature>
<feature type="compositionally biased region" description="Basic residues" evidence="7">
    <location>
        <begin position="1332"/>
        <end position="1344"/>
    </location>
</feature>
<dbReference type="SMART" id="SM00240">
    <property type="entry name" value="FHA"/>
    <property type="match status" value="1"/>
</dbReference>
<comment type="subcellular location">
    <subcellularLocation>
        <location evidence="1">Nucleus</location>
    </subcellularLocation>
</comment>
<dbReference type="GO" id="GO:0005694">
    <property type="term" value="C:chromosome"/>
    <property type="evidence" value="ECO:0007669"/>
    <property type="project" value="TreeGrafter"/>
</dbReference>
<evidence type="ECO:0000256" key="6">
    <source>
        <dbReference type="ARBA" id="ARBA00023306"/>
    </source>
</evidence>
<feature type="compositionally biased region" description="Basic and acidic residues" evidence="7">
    <location>
        <begin position="1805"/>
        <end position="1824"/>
    </location>
</feature>
<feature type="compositionally biased region" description="Low complexity" evidence="7">
    <location>
        <begin position="677"/>
        <end position="703"/>
    </location>
</feature>
<dbReference type="GO" id="GO:0005634">
    <property type="term" value="C:nucleus"/>
    <property type="evidence" value="ECO:0007669"/>
    <property type="project" value="UniProtKB-SubCell"/>
</dbReference>
<keyword evidence="2" id="KW-1017">Isopeptide bond</keyword>
<evidence type="ECO:0000256" key="5">
    <source>
        <dbReference type="ARBA" id="ARBA00023242"/>
    </source>
</evidence>
<feature type="region of interest" description="Disordered" evidence="7">
    <location>
        <begin position="101"/>
        <end position="167"/>
    </location>
</feature>
<organism evidence="9 10">
    <name type="scientific">Xenopus laevis</name>
    <name type="common">African clawed frog</name>
    <dbReference type="NCBI Taxonomy" id="8355"/>
    <lineage>
        <taxon>Eukaryota</taxon>
        <taxon>Metazoa</taxon>
        <taxon>Chordata</taxon>
        <taxon>Craniata</taxon>
        <taxon>Vertebrata</taxon>
        <taxon>Euteleostomi</taxon>
        <taxon>Amphibia</taxon>
        <taxon>Batrachia</taxon>
        <taxon>Anura</taxon>
        <taxon>Pipoidea</taxon>
        <taxon>Pipidae</taxon>
        <taxon>Xenopodinae</taxon>
        <taxon>Xenopus</taxon>
        <taxon>Xenopus</taxon>
    </lineage>
</organism>
<feature type="compositionally biased region" description="Basic and acidic residues" evidence="7">
    <location>
        <begin position="1976"/>
        <end position="1994"/>
    </location>
</feature>
<feature type="region of interest" description="Disordered" evidence="7">
    <location>
        <begin position="1202"/>
        <end position="1476"/>
    </location>
</feature>
<feature type="compositionally biased region" description="Basic and acidic residues" evidence="7">
    <location>
        <begin position="2014"/>
        <end position="2024"/>
    </location>
</feature>
<evidence type="ECO:0000313" key="9">
    <source>
        <dbReference type="Proteomes" id="UP000186698"/>
    </source>
</evidence>
<feature type="compositionally biased region" description="Polar residues" evidence="7">
    <location>
        <begin position="192"/>
        <end position="210"/>
    </location>
</feature>
<feature type="compositionally biased region" description="Polar residues" evidence="7">
    <location>
        <begin position="1387"/>
        <end position="1396"/>
    </location>
</feature>
<dbReference type="GO" id="GO:0051983">
    <property type="term" value="P:regulation of chromosome segregation"/>
    <property type="evidence" value="ECO:0007669"/>
    <property type="project" value="TreeGrafter"/>
</dbReference>
<keyword evidence="4" id="KW-0832">Ubl conjugation</keyword>
<dbReference type="InterPro" id="IPR000253">
    <property type="entry name" value="FHA_dom"/>
</dbReference>
<evidence type="ECO:0000313" key="10">
    <source>
        <dbReference type="RefSeq" id="XP_041424572.1"/>
    </source>
</evidence>
<dbReference type="GO" id="GO:0007088">
    <property type="term" value="P:regulation of mitotic nuclear division"/>
    <property type="evidence" value="ECO:0007669"/>
    <property type="project" value="TreeGrafter"/>
</dbReference>
<feature type="compositionally biased region" description="Basic and acidic residues" evidence="7">
    <location>
        <begin position="1538"/>
        <end position="1557"/>
    </location>
</feature>
<dbReference type="Pfam" id="PF00498">
    <property type="entry name" value="FHA"/>
    <property type="match status" value="1"/>
</dbReference>
<dbReference type="InterPro" id="IPR008984">
    <property type="entry name" value="SMAD_FHA_dom_sf"/>
</dbReference>
<dbReference type="PANTHER" id="PTHR21603:SF17">
    <property type="entry name" value="PROLIFERATION MARKER PROTEIN KI-67"/>
    <property type="match status" value="1"/>
</dbReference>
<reference evidence="10" key="1">
    <citation type="submission" date="2025-08" db="UniProtKB">
        <authorList>
            <consortium name="RefSeq"/>
        </authorList>
    </citation>
    <scope>IDENTIFICATION</scope>
    <source>
        <strain evidence="10">J_2021</strain>
        <tissue evidence="10">Erythrocytes</tissue>
    </source>
</reference>
<feature type="compositionally biased region" description="Basic residues" evidence="7">
    <location>
        <begin position="1933"/>
        <end position="1942"/>
    </location>
</feature>
<sequence length="2033" mass="219524">MPLFGEIVVIKRNGTDGTHFPLTATTCLFGRKSECDIRIQLPHVSKEHCRVEVKANKEVFVVNLSAVNPTQLNGTAIEQTERLKHGDVITIIDRSFRFEQSLTKPRSQSTGGNSLRSKFVEEESPSIKGKASKLTRKSEGNVSRTTHTRLSLPVSPNRRSSRGKKDLSPFGELYEMLKSKVDLKQEHAKTPAKQNMENGDNVTPTTTRRSLGTVKATPELSIGEFESQELHVESATLSEKTASALKSPSRGRQSPKQEQQRLSIKRDSPAKSNDKLTPRRSTSKEPAQERTPAKSGGSVIPRSRNLSPRSASPKDLHKNAKVSKPQQKRRSSELELPEPTPKRKRVSFGGHLSPELFDKRLPPNSPLKRGAAPARRSLSLATPLAVIRKSFGGFKQSAIKEAFEPGTDLALFKRSPAKATPAKRSPAKGSPAKATPAKRSPAKGSPAKLTPAKRSPAKGSPAKATPAKRSPAKGSPAKASPAKRSPAKVSPAKRSPAKASPAKRSPAKASPAKRSPAKASPAKRSPAKASPAKRSPAKASPAKRSPAKASPAKMSPAKASPAKMSPAKASPAKRSPAKASPAKRSPAKASPAKRSPAKASPAKRSPAKATPAKKSPAKGSPAKVTPSKRSPAKASPSKRSPAKASPAKRSPAKGSPAKVTPAKRSPAKGFSAKVIPAKRSPAKASPAKRSPAKASPAKRSPAKVTPAKRSPAKGSPAKATPAKRSPAKATPAKRSPAKATPAKRSPAKATPAKRSPAKATPAKRSPAKATPAATPVKRSPATSYTKGRFSISRINTPPQIDEKNELSAQTPRKSRKSTSFKKTPGRRSRKLETFELLRSRRRSGATEANLLVAKSWADVVRIGVPKSQKKSEKDARKAVPTKRKPKPKTPARRVIDRTGTGHADSPATILVGRAHTRTVNLTGYIPKIVQNKAIKITDQNESFTGLSELFNTPDHVKPRKSGRSVKTPQSAIVDMSLMKTPEELGEMVVSPLNGSPAMTSKKPYSRDAVSRLLSPVSPASETSVDSELMEKEAATLNENQEEAKSQKKKRETMGLTGVKRIMRTPKQKGKPVIDPVAIKKMLRTPKQKESLPVEDMTGIQHIMKTPKVKGQPVEDMAGIARIMKTPRRKEQPVEDMIGIKRIMRTPKVKGQPVEDMVGIKRIMRTPKEKGQPVEDMEGLSQLMSTPSENTHPIEEIFGMKRLIKTPPKRTLGGREGTSGTPSHSAKKATLYVENNSTSAQETNLEEVAPMQVYATKDTSSKAADKATPAKRRGRLAKCSISESPASSNKDSDKSVEKNSTSALEKHLEESSEEAPLPLPSIASSTSADKGTPAKRRGRPSKRSLSHSPGLEKHAVDVSDSTSNSNIPEESSDIRKDQQKNVALPMVNSESEQSNKNLGAKKVTKKSQRKNMIIEETVQIAAEQPPQPLENVSVENGEKSAPQRRRRLQKGSSSIEVSDEVLPEELPISRRTGRGRKIAEVTKLQEVLEVSTSVGESQVEVRIEESTSTKNQSKSRRPQRAAPEDSTVTTTKKLRGRQPKVDSEQKAAEDENTVDKPLAELPGDSALVNNVTPSVRRGRRARGNANSVTETVEIEANLPDLTNHIVLHEEQESSSRTSPEAKPQRGRRQNLKSATVDSVKKTTETDAVTLGAGKRSTRAVRGTQQVEEPKEQKGKVDNLPKHAEPVLVEENLAKKKASKSKSVQWHPLLAVQETAENSEETVKNLEDALVSPTKSRGRRRQEVKEAVVPAKRSRSRKEENNADTVNSSSVKVDVISPALVASEGRRGRRQANIQLVKITVPDLPVEEDKNNESEVSSKQDLKPEIGKALTRRNTGKRNLKSSSDSDSGSNVIEPVFEAVTQKRGRRGVTAKISDSETTGVKIVESAENVTSSKRRGRAASQKTNKPEITNTATEPADNSPENVAVTEKIESPPKSKRGLKRKTTTSDVSEGNTSIIENGPLAPVRASTRGASRQKTAVKEKPVVAEESPAKKQKTEPSSSTAQKGGKTKTTAAKRQNEKPTEVVKTRQTLRSRK</sequence>
<dbReference type="SMART" id="SM01295">
    <property type="entry name" value="K167R"/>
    <property type="match status" value="1"/>
</dbReference>
<evidence type="ECO:0000256" key="3">
    <source>
        <dbReference type="ARBA" id="ARBA00022553"/>
    </source>
</evidence>